<evidence type="ECO:0000313" key="3">
    <source>
        <dbReference type="Proteomes" id="UP001202281"/>
    </source>
</evidence>
<feature type="transmembrane region" description="Helical" evidence="1">
    <location>
        <begin position="257"/>
        <end position="275"/>
    </location>
</feature>
<reference evidence="2 3" key="1">
    <citation type="submission" date="2022-04" db="EMBL/GenBank/DDBJ databases">
        <title>Identification of a novel bacterium isolated from mangrove sediments.</title>
        <authorList>
            <person name="Pan X."/>
        </authorList>
    </citation>
    <scope>NUCLEOTIDE SEQUENCE [LARGE SCALE GENOMIC DNA]</scope>
    <source>
        <strain evidence="2 3">B2638</strain>
    </source>
</reference>
<name>A0ABT0BUB4_9SPHN</name>
<comment type="caution">
    <text evidence="2">The sequence shown here is derived from an EMBL/GenBank/DDBJ whole genome shotgun (WGS) entry which is preliminary data.</text>
</comment>
<dbReference type="RefSeq" id="WP_243923477.1">
    <property type="nucleotide sequence ID" value="NZ_JALHLG010000040.1"/>
</dbReference>
<keyword evidence="1" id="KW-0812">Transmembrane</keyword>
<evidence type="ECO:0000256" key="1">
    <source>
        <dbReference type="SAM" id="Phobius"/>
    </source>
</evidence>
<feature type="transmembrane region" description="Helical" evidence="1">
    <location>
        <begin position="62"/>
        <end position="80"/>
    </location>
</feature>
<keyword evidence="1" id="KW-0472">Membrane</keyword>
<sequence>MKTAGKATRVRLVTGLSLAVLAGLAWMGSHSSPLQYLIVNAAALIAAGLIAWIPLPRFGPKTAIVICAAGITLLAATLTPDALPALSRGHWPSGVHRWHQIGPFRLHAAVLFLPALAALASGLRGWTRASVLAAVAVIPALQPDRAAALAWLLAVLAIVRQPRSWADTLALTSAAAALAATWARPDALAPVAFVETVLQDGWHAGPAWGAALSLGLAAALAAPLTAGRAGQACAASMAGFAMASLLGAYPAPFIGYGASPILGCGLAASSARAPLQYNSLMKARPLPFVIASRRRSNPGRFAPTLDCRVGFASSQ</sequence>
<gene>
    <name evidence="2" type="ORF">MTR66_17760</name>
</gene>
<dbReference type="EMBL" id="JALHLG010000040">
    <property type="protein sequence ID" value="MCJ2188653.1"/>
    <property type="molecule type" value="Genomic_DNA"/>
</dbReference>
<organism evidence="2 3">
    <name type="scientific">Novosphingobium beihaiensis</name>
    <dbReference type="NCBI Taxonomy" id="2930389"/>
    <lineage>
        <taxon>Bacteria</taxon>
        <taxon>Pseudomonadati</taxon>
        <taxon>Pseudomonadota</taxon>
        <taxon>Alphaproteobacteria</taxon>
        <taxon>Sphingomonadales</taxon>
        <taxon>Sphingomonadaceae</taxon>
        <taxon>Novosphingobium</taxon>
    </lineage>
</organism>
<evidence type="ECO:0000313" key="2">
    <source>
        <dbReference type="EMBL" id="MCJ2188653.1"/>
    </source>
</evidence>
<feature type="transmembrane region" description="Helical" evidence="1">
    <location>
        <begin position="34"/>
        <end position="55"/>
    </location>
</feature>
<feature type="transmembrane region" description="Helical" evidence="1">
    <location>
        <begin position="100"/>
        <end position="119"/>
    </location>
</feature>
<feature type="transmembrane region" description="Helical" evidence="1">
    <location>
        <begin position="207"/>
        <end position="225"/>
    </location>
</feature>
<keyword evidence="1" id="KW-1133">Transmembrane helix</keyword>
<keyword evidence="3" id="KW-1185">Reference proteome</keyword>
<protein>
    <submittedName>
        <fullName evidence="2">Uncharacterized protein</fullName>
    </submittedName>
</protein>
<dbReference type="Proteomes" id="UP001202281">
    <property type="component" value="Unassembled WGS sequence"/>
</dbReference>
<feature type="transmembrane region" description="Helical" evidence="1">
    <location>
        <begin position="12"/>
        <end position="28"/>
    </location>
</feature>
<proteinExistence type="predicted"/>
<accession>A0ABT0BUB4</accession>